<evidence type="ECO:0000313" key="2">
    <source>
        <dbReference type="Proteomes" id="UP001286313"/>
    </source>
</evidence>
<keyword evidence="2" id="KW-1185">Reference proteome</keyword>
<protein>
    <submittedName>
        <fullName evidence="1">Uncharacterized protein</fullName>
    </submittedName>
</protein>
<evidence type="ECO:0000313" key="1">
    <source>
        <dbReference type="EMBL" id="KAK3876162.1"/>
    </source>
</evidence>
<accession>A0AAE1FL14</accession>
<dbReference type="Proteomes" id="UP001286313">
    <property type="component" value="Unassembled WGS sequence"/>
</dbReference>
<proteinExistence type="predicted"/>
<dbReference type="EMBL" id="JAWQEG010001863">
    <property type="protein sequence ID" value="KAK3876162.1"/>
    <property type="molecule type" value="Genomic_DNA"/>
</dbReference>
<reference evidence="1" key="1">
    <citation type="submission" date="2023-10" db="EMBL/GenBank/DDBJ databases">
        <title>Genome assemblies of two species of porcelain crab, Petrolisthes cinctipes and Petrolisthes manimaculis (Anomura: Porcellanidae).</title>
        <authorList>
            <person name="Angst P."/>
        </authorList>
    </citation>
    <scope>NUCLEOTIDE SEQUENCE</scope>
    <source>
        <strain evidence="1">PB745_01</strain>
        <tissue evidence="1">Gill</tissue>
    </source>
</reference>
<sequence>MNQLGREIREAGVYVIREGGREGGIIDVRKARYKVADRKARYKEADRQAGKEAGKQ</sequence>
<gene>
    <name evidence="1" type="ORF">Pcinc_019011</name>
</gene>
<comment type="caution">
    <text evidence="1">The sequence shown here is derived from an EMBL/GenBank/DDBJ whole genome shotgun (WGS) entry which is preliminary data.</text>
</comment>
<dbReference type="AlphaFoldDB" id="A0AAE1FL14"/>
<name>A0AAE1FL14_PETCI</name>
<feature type="non-terminal residue" evidence="1">
    <location>
        <position position="56"/>
    </location>
</feature>
<organism evidence="1 2">
    <name type="scientific">Petrolisthes cinctipes</name>
    <name type="common">Flat porcelain crab</name>
    <dbReference type="NCBI Taxonomy" id="88211"/>
    <lineage>
        <taxon>Eukaryota</taxon>
        <taxon>Metazoa</taxon>
        <taxon>Ecdysozoa</taxon>
        <taxon>Arthropoda</taxon>
        <taxon>Crustacea</taxon>
        <taxon>Multicrustacea</taxon>
        <taxon>Malacostraca</taxon>
        <taxon>Eumalacostraca</taxon>
        <taxon>Eucarida</taxon>
        <taxon>Decapoda</taxon>
        <taxon>Pleocyemata</taxon>
        <taxon>Anomura</taxon>
        <taxon>Galatheoidea</taxon>
        <taxon>Porcellanidae</taxon>
        <taxon>Petrolisthes</taxon>
    </lineage>
</organism>